<dbReference type="EC" id="2.1.3.2" evidence="7"/>
<sequence length="320" mass="35569">MKKDLISNHIQLDDSDQLIHLLGLEGLSKQHLTHILDKADSLIDTSGNLRKSKALDDMSIANLFFEPSTRTRNTFEIAAMRSSANIINVDLANSALKKNEDLLDTMRTLKAMQIDMFVIRHKQNGLPHHVAQYLKDVSILNAGDGINAHPTQALLDMLSIRQYKKTFEDLSVAIVGDITHSRVAHSDIQALKTLGTTDIRLIAPKVLQYDLKPYSAIKRFGNIELGLKNCDVVIVLRLQKERMIEADIPNEQEYFDNFGLTPKRLALAKPGAIVMHPGPINRGVEIDSSVADGNQSIILQQVTNGIAVRMAVMQILANKL</sequence>
<dbReference type="SUPFAM" id="SSF53671">
    <property type="entry name" value="Aspartate/ornithine carbamoyltransferase"/>
    <property type="match status" value="1"/>
</dbReference>
<comment type="similarity">
    <text evidence="2 7">Belongs to the aspartate/ornithine carbamoyltransferase superfamily. ATCase family.</text>
</comment>
<keyword evidence="3 7" id="KW-0808">Transferase</keyword>
<dbReference type="Proteomes" id="UP000509429">
    <property type="component" value="Chromosome"/>
</dbReference>
<dbReference type="NCBIfam" id="NF002032">
    <property type="entry name" value="PRK00856.1"/>
    <property type="match status" value="1"/>
</dbReference>
<dbReference type="InterPro" id="IPR006131">
    <property type="entry name" value="Asp_carbamoyltransf_Asp/Orn-bd"/>
</dbReference>
<comment type="function">
    <text evidence="5 7">Catalyzes the condensation of carbamoyl phosphate and aspartate to form carbamoyl aspartate and inorganic phosphate, the committed step in the de novo pyrimidine nucleotide biosynthesis pathway.</text>
</comment>
<feature type="binding site" evidence="7">
    <location>
        <position position="70"/>
    </location>
    <ligand>
        <name>carbamoyl phosphate</name>
        <dbReference type="ChEBI" id="CHEBI:58228"/>
    </ligand>
</feature>
<dbReference type="RefSeq" id="WP_174606071.1">
    <property type="nucleotide sequence ID" value="NZ_CP054490.1"/>
</dbReference>
<name>A0A6N0HQL6_9GAMM</name>
<evidence type="ECO:0000313" key="10">
    <source>
        <dbReference type="EMBL" id="QKQ24635.1"/>
    </source>
</evidence>
<dbReference type="GO" id="GO:0006520">
    <property type="term" value="P:amino acid metabolic process"/>
    <property type="evidence" value="ECO:0007669"/>
    <property type="project" value="InterPro"/>
</dbReference>
<evidence type="ECO:0000259" key="9">
    <source>
        <dbReference type="Pfam" id="PF02729"/>
    </source>
</evidence>
<gene>
    <name evidence="7" type="primary">pyrB</name>
    <name evidence="10" type="ORF">HUE58_05940</name>
</gene>
<evidence type="ECO:0000259" key="8">
    <source>
        <dbReference type="Pfam" id="PF00185"/>
    </source>
</evidence>
<dbReference type="Gene3D" id="3.40.50.1370">
    <property type="entry name" value="Aspartate/ornithine carbamoyltransferase"/>
    <property type="match status" value="2"/>
</dbReference>
<dbReference type="InterPro" id="IPR006130">
    <property type="entry name" value="Asp/Orn_carbamoylTrfase"/>
</dbReference>
<proteinExistence type="inferred from homology"/>
<dbReference type="InterPro" id="IPR036901">
    <property type="entry name" value="Asp/Orn_carbamoylTrfase_sf"/>
</dbReference>
<dbReference type="KEGG" id="reo:HUE58_05940"/>
<feature type="binding site" evidence="7">
    <location>
        <position position="278"/>
    </location>
    <ligand>
        <name>carbamoyl phosphate</name>
        <dbReference type="ChEBI" id="CHEBI:58228"/>
    </ligand>
</feature>
<feature type="binding site" evidence="7">
    <location>
        <position position="98"/>
    </location>
    <ligand>
        <name>L-aspartate</name>
        <dbReference type="ChEBI" id="CHEBI:29991"/>
    </ligand>
</feature>
<dbReference type="InterPro" id="IPR002082">
    <property type="entry name" value="Asp_carbamoyltransf"/>
</dbReference>
<protein>
    <recommendedName>
        <fullName evidence="7">Aspartate carbamoyltransferase</fullName>
        <ecNumber evidence="7">2.1.3.2</ecNumber>
    </recommendedName>
    <alternativeName>
        <fullName evidence="7">Aspartate transcarbamylase</fullName>
        <shortName evidence="7">ATCase</shortName>
    </alternativeName>
</protein>
<accession>A0A6N0HQL6</accession>
<feature type="binding site" evidence="7">
    <location>
        <position position="237"/>
    </location>
    <ligand>
        <name>L-aspartate</name>
        <dbReference type="ChEBI" id="CHEBI:29991"/>
    </ligand>
</feature>
<comment type="pathway">
    <text evidence="1 7">Pyrimidine metabolism; UMP biosynthesis via de novo pathway; (S)-dihydroorotate from bicarbonate: step 2/3.</text>
</comment>
<dbReference type="AlphaFoldDB" id="A0A6N0HQL6"/>
<organism evidence="10 11">
    <name type="scientific">Candidatus Ruthia endofausta</name>
    <dbReference type="NCBI Taxonomy" id="2738852"/>
    <lineage>
        <taxon>Bacteria</taxon>
        <taxon>Pseudomonadati</taxon>
        <taxon>Pseudomonadota</taxon>
        <taxon>Gammaproteobacteria</taxon>
        <taxon>Candidatus Pseudothioglobaceae</taxon>
        <taxon>Candidatus Ruthturnera</taxon>
    </lineage>
</organism>
<feature type="domain" description="Aspartate/ornithine carbamoyltransferase carbamoyl-P binding" evidence="9">
    <location>
        <begin position="20"/>
        <end position="162"/>
    </location>
</feature>
<dbReference type="UniPathway" id="UPA00070">
    <property type="reaction ID" value="UER00116"/>
</dbReference>
<evidence type="ECO:0000256" key="7">
    <source>
        <dbReference type="HAMAP-Rule" id="MF_00001"/>
    </source>
</evidence>
<dbReference type="PANTHER" id="PTHR45753:SF6">
    <property type="entry name" value="ASPARTATE CARBAMOYLTRANSFERASE"/>
    <property type="match status" value="1"/>
</dbReference>
<reference evidence="10 11" key="1">
    <citation type="submission" date="2020-05" db="EMBL/GenBank/DDBJ databases">
        <title>Horizontal transmission and recombination maintain forever young bacterial symbiont genomes.</title>
        <authorList>
            <person name="Russell S.L."/>
            <person name="Pepper-Tunick E."/>
            <person name="Svedberg J."/>
            <person name="Byrne A."/>
            <person name="Ruelas Castillo J."/>
            <person name="Vollmers C."/>
            <person name="Beinart R.A."/>
            <person name="Corbett-Detig R."/>
        </authorList>
    </citation>
    <scope>NUCLEOTIDE SEQUENCE [LARGE SCALE GENOMIC DNA]</scope>
    <source>
        <strain evidence="10">JDF_Ridge</strain>
    </source>
</reference>
<feature type="binding site" evidence="7">
    <location>
        <position position="182"/>
    </location>
    <ligand>
        <name>L-aspartate</name>
        <dbReference type="ChEBI" id="CHEBI:29991"/>
    </ligand>
</feature>
<dbReference type="GO" id="GO:0004070">
    <property type="term" value="F:aspartate carbamoyltransferase activity"/>
    <property type="evidence" value="ECO:0007669"/>
    <property type="project" value="UniProtKB-UniRule"/>
</dbReference>
<feature type="binding site" evidence="7">
    <location>
        <position position="71"/>
    </location>
    <ligand>
        <name>carbamoyl phosphate</name>
        <dbReference type="ChEBI" id="CHEBI:58228"/>
    </ligand>
</feature>
<dbReference type="GO" id="GO:0044205">
    <property type="term" value="P:'de novo' UMP biosynthetic process"/>
    <property type="evidence" value="ECO:0007669"/>
    <property type="project" value="UniProtKB-UniRule"/>
</dbReference>
<dbReference type="NCBIfam" id="TIGR00670">
    <property type="entry name" value="asp_carb_tr"/>
    <property type="match status" value="1"/>
</dbReference>
<evidence type="ECO:0000256" key="6">
    <source>
        <dbReference type="ARBA" id="ARBA00048859"/>
    </source>
</evidence>
<dbReference type="PANTHER" id="PTHR45753">
    <property type="entry name" value="ORNITHINE CARBAMOYLTRANSFERASE, MITOCHONDRIAL"/>
    <property type="match status" value="1"/>
</dbReference>
<dbReference type="GO" id="GO:0005829">
    <property type="term" value="C:cytosol"/>
    <property type="evidence" value="ECO:0007669"/>
    <property type="project" value="TreeGrafter"/>
</dbReference>
<feature type="domain" description="Aspartate/ornithine carbamoyltransferase Asp/Orn-binding" evidence="8">
    <location>
        <begin position="169"/>
        <end position="315"/>
    </location>
</feature>
<dbReference type="PRINTS" id="PR00101">
    <property type="entry name" value="ATCASE"/>
</dbReference>
<dbReference type="HAMAP" id="MF_00001">
    <property type="entry name" value="Asp_carb_tr"/>
    <property type="match status" value="1"/>
</dbReference>
<feature type="binding site" evidence="7">
    <location>
        <position position="152"/>
    </location>
    <ligand>
        <name>carbamoyl phosphate</name>
        <dbReference type="ChEBI" id="CHEBI:58228"/>
    </ligand>
</feature>
<dbReference type="InterPro" id="IPR006132">
    <property type="entry name" value="Asp/Orn_carbamoyltranf_P-bd"/>
</dbReference>
<evidence type="ECO:0000256" key="5">
    <source>
        <dbReference type="ARBA" id="ARBA00043884"/>
    </source>
</evidence>
<dbReference type="PROSITE" id="PS00097">
    <property type="entry name" value="CARBAMOYLTRANSFERASE"/>
    <property type="match status" value="1"/>
</dbReference>
<comment type="catalytic activity">
    <reaction evidence="6 7">
        <text>carbamoyl phosphate + L-aspartate = N-carbamoyl-L-aspartate + phosphate + H(+)</text>
        <dbReference type="Rhea" id="RHEA:20013"/>
        <dbReference type="ChEBI" id="CHEBI:15378"/>
        <dbReference type="ChEBI" id="CHEBI:29991"/>
        <dbReference type="ChEBI" id="CHEBI:32814"/>
        <dbReference type="ChEBI" id="CHEBI:43474"/>
        <dbReference type="ChEBI" id="CHEBI:58228"/>
        <dbReference type="EC" id="2.1.3.2"/>
    </reaction>
</comment>
<evidence type="ECO:0000256" key="2">
    <source>
        <dbReference type="ARBA" id="ARBA00008896"/>
    </source>
</evidence>
<keyword evidence="4 7" id="KW-0665">Pyrimidine biosynthesis</keyword>
<evidence type="ECO:0000256" key="3">
    <source>
        <dbReference type="ARBA" id="ARBA00022679"/>
    </source>
</evidence>
<dbReference type="GO" id="GO:0016597">
    <property type="term" value="F:amino acid binding"/>
    <property type="evidence" value="ECO:0007669"/>
    <property type="project" value="InterPro"/>
</dbReference>
<evidence type="ECO:0000256" key="4">
    <source>
        <dbReference type="ARBA" id="ARBA00022975"/>
    </source>
</evidence>
<dbReference type="PRINTS" id="PR00100">
    <property type="entry name" value="AOTCASE"/>
</dbReference>
<feature type="binding site" evidence="7">
    <location>
        <position position="120"/>
    </location>
    <ligand>
        <name>carbamoyl phosphate</name>
        <dbReference type="ChEBI" id="CHEBI:58228"/>
    </ligand>
</feature>
<keyword evidence="11" id="KW-1185">Reference proteome</keyword>
<evidence type="ECO:0000256" key="1">
    <source>
        <dbReference type="ARBA" id="ARBA00004852"/>
    </source>
</evidence>
<evidence type="ECO:0000313" key="11">
    <source>
        <dbReference type="Proteomes" id="UP000509429"/>
    </source>
</evidence>
<comment type="subunit">
    <text evidence="7">Heterododecamer (2C3:3R2) of six catalytic PyrB chains organized as two trimers (C3), and six regulatory PyrI chains organized as three dimers (R2).</text>
</comment>
<dbReference type="EMBL" id="CP054490">
    <property type="protein sequence ID" value="QKQ24635.1"/>
    <property type="molecule type" value="Genomic_DNA"/>
</dbReference>
<dbReference type="Pfam" id="PF02729">
    <property type="entry name" value="OTCace_N"/>
    <property type="match status" value="1"/>
</dbReference>
<dbReference type="Pfam" id="PF00185">
    <property type="entry name" value="OTCace"/>
    <property type="match status" value="1"/>
</dbReference>
<feature type="binding site" evidence="7">
    <location>
        <position position="149"/>
    </location>
    <ligand>
        <name>carbamoyl phosphate</name>
        <dbReference type="ChEBI" id="CHEBI:58228"/>
    </ligand>
</feature>
<feature type="binding site" evidence="7">
    <location>
        <position position="279"/>
    </location>
    <ligand>
        <name>carbamoyl phosphate</name>
        <dbReference type="ChEBI" id="CHEBI:58228"/>
    </ligand>
</feature>
<dbReference type="GO" id="GO:0006207">
    <property type="term" value="P:'de novo' pyrimidine nucleobase biosynthetic process"/>
    <property type="evidence" value="ECO:0007669"/>
    <property type="project" value="InterPro"/>
</dbReference>